<keyword evidence="2" id="KW-1185">Reference proteome</keyword>
<sequence length="67" mass="7841">MTEAKPPVLVLGTYHMGDRGNRDVYRQNISDVKANKQQNKNLHHDVVALIGQKRLITIVRRENIYWK</sequence>
<organism evidence="1 2">
    <name type="scientific">Pullulanibacillus pueri</name>
    <dbReference type="NCBI Taxonomy" id="1437324"/>
    <lineage>
        <taxon>Bacteria</taxon>
        <taxon>Bacillati</taxon>
        <taxon>Bacillota</taxon>
        <taxon>Bacilli</taxon>
        <taxon>Bacillales</taxon>
        <taxon>Sporolactobacillaceae</taxon>
        <taxon>Pullulanibacillus</taxon>
    </lineage>
</organism>
<dbReference type="EMBL" id="BMFV01000027">
    <property type="protein sequence ID" value="GGH85666.1"/>
    <property type="molecule type" value="Genomic_DNA"/>
</dbReference>
<reference evidence="1" key="2">
    <citation type="submission" date="2020-09" db="EMBL/GenBank/DDBJ databases">
        <authorList>
            <person name="Sun Q."/>
            <person name="Zhou Y."/>
        </authorList>
    </citation>
    <scope>NUCLEOTIDE SEQUENCE</scope>
    <source>
        <strain evidence="1">CGMCC 1.12777</strain>
    </source>
</reference>
<reference evidence="1" key="1">
    <citation type="journal article" date="2014" name="Int. J. Syst. Evol. Microbiol.">
        <title>Complete genome sequence of Corynebacterium casei LMG S-19264T (=DSM 44701T), isolated from a smear-ripened cheese.</title>
        <authorList>
            <consortium name="US DOE Joint Genome Institute (JGI-PGF)"/>
            <person name="Walter F."/>
            <person name="Albersmeier A."/>
            <person name="Kalinowski J."/>
            <person name="Ruckert C."/>
        </authorList>
    </citation>
    <scope>NUCLEOTIDE SEQUENCE</scope>
    <source>
        <strain evidence="1">CGMCC 1.12777</strain>
    </source>
</reference>
<evidence type="ECO:0000313" key="2">
    <source>
        <dbReference type="Proteomes" id="UP000656813"/>
    </source>
</evidence>
<gene>
    <name evidence="1" type="ORF">GCM10007096_31590</name>
</gene>
<dbReference type="Proteomes" id="UP000656813">
    <property type="component" value="Unassembled WGS sequence"/>
</dbReference>
<name>A0A8J2ZXS6_9BACL</name>
<dbReference type="RefSeq" id="WP_188498352.1">
    <property type="nucleotide sequence ID" value="NZ_BMFV01000027.1"/>
</dbReference>
<accession>A0A8J2ZXS6</accession>
<proteinExistence type="predicted"/>
<comment type="caution">
    <text evidence="1">The sequence shown here is derived from an EMBL/GenBank/DDBJ whole genome shotgun (WGS) entry which is preliminary data.</text>
</comment>
<protein>
    <submittedName>
        <fullName evidence="1">Uncharacterized protein</fullName>
    </submittedName>
</protein>
<dbReference type="AlphaFoldDB" id="A0A8J2ZXS6"/>
<evidence type="ECO:0000313" key="1">
    <source>
        <dbReference type="EMBL" id="GGH85666.1"/>
    </source>
</evidence>